<protein>
    <submittedName>
        <fullName evidence="2">Uncharacterized protein</fullName>
    </submittedName>
</protein>
<sequence>MHPGRKLHPISRKLFPHNSAQILPSEYTPSMIKDSSKQSQRNCSSNPTTPNEIETKWLKLIPEQHKPAHISASYTTQFMNKALSEPPQRHDSSNTNTSNGCNTRFLELTPPPNPETRTLAKSATYRKPYVEDEQCGNDGSSTGY</sequence>
<dbReference type="EMBL" id="JAVRRF010000040">
    <property type="protein sequence ID" value="KAK5050115.1"/>
    <property type="molecule type" value="Genomic_DNA"/>
</dbReference>
<comment type="caution">
    <text evidence="2">The sequence shown here is derived from an EMBL/GenBank/DDBJ whole genome shotgun (WGS) entry which is preliminary data.</text>
</comment>
<keyword evidence="3" id="KW-1185">Reference proteome</keyword>
<feature type="compositionally biased region" description="Low complexity" evidence="1">
    <location>
        <begin position="93"/>
        <end position="103"/>
    </location>
</feature>
<evidence type="ECO:0000313" key="3">
    <source>
        <dbReference type="Proteomes" id="UP001345691"/>
    </source>
</evidence>
<feature type="region of interest" description="Disordered" evidence="1">
    <location>
        <begin position="1"/>
        <end position="20"/>
    </location>
</feature>
<name>A0ABR0IWT5_9EURO</name>
<reference evidence="2 3" key="1">
    <citation type="submission" date="2023-08" db="EMBL/GenBank/DDBJ databases">
        <title>Black Yeasts Isolated from many extreme environments.</title>
        <authorList>
            <person name="Coleine C."/>
            <person name="Stajich J.E."/>
            <person name="Selbmann L."/>
        </authorList>
    </citation>
    <scope>NUCLEOTIDE SEQUENCE [LARGE SCALE GENOMIC DNA]</scope>
    <source>
        <strain evidence="2 3">CCFEE 6328</strain>
    </source>
</reference>
<dbReference type="Proteomes" id="UP001345691">
    <property type="component" value="Unassembled WGS sequence"/>
</dbReference>
<organism evidence="2 3">
    <name type="scientific">Exophiala sideris</name>
    <dbReference type="NCBI Taxonomy" id="1016849"/>
    <lineage>
        <taxon>Eukaryota</taxon>
        <taxon>Fungi</taxon>
        <taxon>Dikarya</taxon>
        <taxon>Ascomycota</taxon>
        <taxon>Pezizomycotina</taxon>
        <taxon>Eurotiomycetes</taxon>
        <taxon>Chaetothyriomycetidae</taxon>
        <taxon>Chaetothyriales</taxon>
        <taxon>Herpotrichiellaceae</taxon>
        <taxon>Exophiala</taxon>
    </lineage>
</organism>
<feature type="compositionally biased region" description="Basic residues" evidence="1">
    <location>
        <begin position="1"/>
        <end position="15"/>
    </location>
</feature>
<feature type="compositionally biased region" description="Polar residues" evidence="1">
    <location>
        <begin position="37"/>
        <end position="51"/>
    </location>
</feature>
<gene>
    <name evidence="2" type="ORF">LTR69_010749</name>
</gene>
<feature type="region of interest" description="Disordered" evidence="1">
    <location>
        <begin position="80"/>
        <end position="144"/>
    </location>
</feature>
<evidence type="ECO:0000256" key="1">
    <source>
        <dbReference type="SAM" id="MobiDB-lite"/>
    </source>
</evidence>
<proteinExistence type="predicted"/>
<evidence type="ECO:0000313" key="2">
    <source>
        <dbReference type="EMBL" id="KAK5050115.1"/>
    </source>
</evidence>
<feature type="region of interest" description="Disordered" evidence="1">
    <location>
        <begin position="31"/>
        <end position="51"/>
    </location>
</feature>
<accession>A0ABR0IWT5</accession>